<evidence type="ECO:0000313" key="2">
    <source>
        <dbReference type="EMBL" id="EDX75480.1"/>
    </source>
</evidence>
<sequence length="49" mass="5615">MWKLDQIRVLSHFSTQQVQGFYTITVKTLEFVPPPAPNFPSTEALNHCP</sequence>
<organism evidence="2 3">
    <name type="scientific">Coleofasciculus chthonoplastes PCC 7420</name>
    <dbReference type="NCBI Taxonomy" id="118168"/>
    <lineage>
        <taxon>Bacteria</taxon>
        <taxon>Bacillati</taxon>
        <taxon>Cyanobacteriota</taxon>
        <taxon>Cyanophyceae</taxon>
        <taxon>Coleofasciculales</taxon>
        <taxon>Coleofasciculaceae</taxon>
        <taxon>Coleofasciculus</taxon>
    </lineage>
</organism>
<keyword evidence="3" id="KW-1185">Reference proteome</keyword>
<evidence type="ECO:0000313" key="3">
    <source>
        <dbReference type="Proteomes" id="UP000003835"/>
    </source>
</evidence>
<dbReference type="AlphaFoldDB" id="B4VRI4"/>
<dbReference type="Proteomes" id="UP000003835">
    <property type="component" value="Unassembled WGS sequence"/>
</dbReference>
<evidence type="ECO:0000313" key="1">
    <source>
        <dbReference type="EMBL" id="EDX71196.1"/>
    </source>
</evidence>
<dbReference type="EMBL" id="DS989849">
    <property type="protein sequence ID" value="EDX75480.1"/>
    <property type="molecule type" value="Genomic_DNA"/>
</dbReference>
<dbReference type="EMBL" id="DS989875">
    <property type="protein sequence ID" value="EDX71196.1"/>
    <property type="molecule type" value="Genomic_DNA"/>
</dbReference>
<proteinExistence type="predicted"/>
<reference evidence="2 3" key="1">
    <citation type="submission" date="2008-07" db="EMBL/GenBank/DDBJ databases">
        <authorList>
            <person name="Tandeau de Marsac N."/>
            <person name="Ferriera S."/>
            <person name="Johnson J."/>
            <person name="Kravitz S."/>
            <person name="Beeson K."/>
            <person name="Sutton G."/>
            <person name="Rogers Y.-H."/>
            <person name="Friedman R."/>
            <person name="Frazier M."/>
            <person name="Venter J.C."/>
        </authorList>
    </citation>
    <scope>NUCLEOTIDE SEQUENCE [LARGE SCALE GENOMIC DNA]</scope>
    <source>
        <strain evidence="2 3">PCC 7420</strain>
    </source>
</reference>
<gene>
    <name evidence="2" type="ORF">MC7420_1398</name>
    <name evidence="1" type="ORF">MC7420_2757</name>
</gene>
<protein>
    <submittedName>
        <fullName evidence="2">Uncharacterized protein</fullName>
    </submittedName>
</protein>
<dbReference type="HOGENOM" id="CLU_3214818_0_0_3"/>
<name>B4VRI4_9CYAN</name>
<accession>B4VRI4</accession>